<keyword evidence="2" id="KW-1185">Reference proteome</keyword>
<dbReference type="OrthoDB" id="28245at2759"/>
<dbReference type="Proteomes" id="UP000784294">
    <property type="component" value="Unassembled WGS sequence"/>
</dbReference>
<organism evidence="1 2">
    <name type="scientific">Protopolystoma xenopodis</name>
    <dbReference type="NCBI Taxonomy" id="117903"/>
    <lineage>
        <taxon>Eukaryota</taxon>
        <taxon>Metazoa</taxon>
        <taxon>Spiralia</taxon>
        <taxon>Lophotrochozoa</taxon>
        <taxon>Platyhelminthes</taxon>
        <taxon>Monogenea</taxon>
        <taxon>Polyopisthocotylea</taxon>
        <taxon>Polystomatidea</taxon>
        <taxon>Polystomatidae</taxon>
        <taxon>Protopolystoma</taxon>
    </lineage>
</organism>
<comment type="caution">
    <text evidence="1">The sequence shown here is derived from an EMBL/GenBank/DDBJ whole genome shotgun (WGS) entry which is preliminary data.</text>
</comment>
<dbReference type="AlphaFoldDB" id="A0A3S4ZNS4"/>
<sequence>MWTDSSAQLQPTSTVLSSNPNSCAGIGGSIGGAGVTSACGIGTGGSPGLPGVGIGGASGLALAIQSPVVGVVSSNAIGNVGLVSGSTPQVMVGTGTASLILPANSVQSATNLPLVAQQQPPSLQMPPQGPPPGPQMRDLDLACMEAVAALLKGMPLQPEETDRGDLMDAKSHLFAKYFTLFMNLLNDVADDRDMRAELRRNNSALRNVTVLAMSNLLNANIDSGLVHAIGKLTYLCLQTCSRSTDRSSECC</sequence>
<evidence type="ECO:0000313" key="2">
    <source>
        <dbReference type="Proteomes" id="UP000784294"/>
    </source>
</evidence>
<evidence type="ECO:0000313" key="1">
    <source>
        <dbReference type="EMBL" id="VEL08007.1"/>
    </source>
</evidence>
<accession>A0A3S4ZNS4</accession>
<dbReference type="EMBL" id="CAAALY010002934">
    <property type="protein sequence ID" value="VEL08007.1"/>
    <property type="molecule type" value="Genomic_DNA"/>
</dbReference>
<proteinExistence type="predicted"/>
<gene>
    <name evidence="1" type="ORF">PXEA_LOCUS1447</name>
</gene>
<protein>
    <submittedName>
        <fullName evidence="1">Uncharacterized protein</fullName>
    </submittedName>
</protein>
<name>A0A3S4ZNS4_9PLAT</name>
<reference evidence="1" key="1">
    <citation type="submission" date="2018-11" db="EMBL/GenBank/DDBJ databases">
        <authorList>
            <consortium name="Pathogen Informatics"/>
        </authorList>
    </citation>
    <scope>NUCLEOTIDE SEQUENCE</scope>
</reference>